<evidence type="ECO:0000256" key="9">
    <source>
        <dbReference type="ARBA" id="ARBA00022989"/>
    </source>
</evidence>
<keyword evidence="5" id="KW-0349">Heme</keyword>
<dbReference type="InterPro" id="IPR051174">
    <property type="entry name" value="Cytochrome_c-type_ET"/>
</dbReference>
<keyword evidence="4" id="KW-1003">Cell membrane</keyword>
<dbReference type="GO" id="GO:0009055">
    <property type="term" value="F:electron transfer activity"/>
    <property type="evidence" value="ECO:0007669"/>
    <property type="project" value="TreeGrafter"/>
</dbReference>
<keyword evidence="10" id="KW-0408">Iron</keyword>
<protein>
    <submittedName>
        <fullName evidence="14">Cytochrome c nitrite reductase small subunit</fullName>
        <ecNumber evidence="14">1.7.2.2</ecNumber>
    </submittedName>
</protein>
<keyword evidence="6 12" id="KW-0812">Transmembrane</keyword>
<evidence type="ECO:0000256" key="8">
    <source>
        <dbReference type="ARBA" id="ARBA00022982"/>
    </source>
</evidence>
<evidence type="ECO:0000256" key="4">
    <source>
        <dbReference type="ARBA" id="ARBA00022475"/>
    </source>
</evidence>
<dbReference type="PANTHER" id="PTHR30333">
    <property type="entry name" value="CYTOCHROME C-TYPE PROTEIN"/>
    <property type="match status" value="1"/>
</dbReference>
<keyword evidence="9 12" id="KW-1133">Transmembrane helix</keyword>
<name>A0AAW9SDD1_9BACT</name>
<dbReference type="PANTHER" id="PTHR30333:SF1">
    <property type="entry name" value="CYTOCHROME C-TYPE PROTEIN NAPC"/>
    <property type="match status" value="1"/>
</dbReference>
<gene>
    <name evidence="14" type="primary">nrfH</name>
    <name evidence="14" type="ORF">AAG747_24180</name>
</gene>
<evidence type="ECO:0000256" key="3">
    <source>
        <dbReference type="ARBA" id="ARBA00022448"/>
    </source>
</evidence>
<accession>A0AAW9SDD1</accession>
<evidence type="ECO:0000256" key="2">
    <source>
        <dbReference type="ARBA" id="ARBA00007395"/>
    </source>
</evidence>
<evidence type="ECO:0000256" key="7">
    <source>
        <dbReference type="ARBA" id="ARBA00022723"/>
    </source>
</evidence>
<keyword evidence="14" id="KW-0560">Oxidoreductase</keyword>
<dbReference type="GO" id="GO:0005886">
    <property type="term" value="C:plasma membrane"/>
    <property type="evidence" value="ECO:0007669"/>
    <property type="project" value="UniProtKB-SubCell"/>
</dbReference>
<evidence type="ECO:0000256" key="1">
    <source>
        <dbReference type="ARBA" id="ARBA00004236"/>
    </source>
</evidence>
<dbReference type="Gene3D" id="1.10.3820.10">
    <property type="entry name" value="Di-heme elbow motif domain"/>
    <property type="match status" value="1"/>
</dbReference>
<dbReference type="NCBIfam" id="TIGR03153">
    <property type="entry name" value="cytochr_NrfH"/>
    <property type="match status" value="1"/>
</dbReference>
<keyword evidence="8" id="KW-0249">Electron transport</keyword>
<dbReference type="InterPro" id="IPR005126">
    <property type="entry name" value="NapC/NirT_cyt_c_N"/>
</dbReference>
<keyword evidence="3" id="KW-0813">Transport</keyword>
<dbReference type="GO" id="GO:0046872">
    <property type="term" value="F:metal ion binding"/>
    <property type="evidence" value="ECO:0007669"/>
    <property type="project" value="UniProtKB-KW"/>
</dbReference>
<evidence type="ECO:0000259" key="13">
    <source>
        <dbReference type="Pfam" id="PF03264"/>
    </source>
</evidence>
<comment type="similarity">
    <text evidence="2">Belongs to the NapC/NirT/NrfH family.</text>
</comment>
<dbReference type="GO" id="GO:0022900">
    <property type="term" value="P:electron transport chain"/>
    <property type="evidence" value="ECO:0007669"/>
    <property type="project" value="InterPro"/>
</dbReference>
<feature type="transmembrane region" description="Helical" evidence="12">
    <location>
        <begin position="12"/>
        <end position="30"/>
    </location>
</feature>
<dbReference type="EC" id="1.7.2.2" evidence="14"/>
<evidence type="ECO:0000313" key="14">
    <source>
        <dbReference type="EMBL" id="MEN7551041.1"/>
    </source>
</evidence>
<evidence type="ECO:0000256" key="10">
    <source>
        <dbReference type="ARBA" id="ARBA00023004"/>
    </source>
</evidence>
<feature type="domain" description="NapC/NirT cytochrome c N-terminal" evidence="13">
    <location>
        <begin position="12"/>
        <end position="161"/>
    </location>
</feature>
<evidence type="ECO:0000256" key="5">
    <source>
        <dbReference type="ARBA" id="ARBA00022617"/>
    </source>
</evidence>
<dbReference type="GO" id="GO:0042279">
    <property type="term" value="F:nitrite reductase (cytochrome, ammonia-forming) activity"/>
    <property type="evidence" value="ECO:0007669"/>
    <property type="project" value="UniProtKB-EC"/>
</dbReference>
<dbReference type="EMBL" id="JBDKWZ010000019">
    <property type="protein sequence ID" value="MEN7551041.1"/>
    <property type="molecule type" value="Genomic_DNA"/>
</dbReference>
<dbReference type="SUPFAM" id="SSF48695">
    <property type="entry name" value="Multiheme cytochromes"/>
    <property type="match status" value="1"/>
</dbReference>
<organism evidence="14 15">
    <name type="scientific">Rapidithrix thailandica</name>
    <dbReference type="NCBI Taxonomy" id="413964"/>
    <lineage>
        <taxon>Bacteria</taxon>
        <taxon>Pseudomonadati</taxon>
        <taxon>Bacteroidota</taxon>
        <taxon>Cytophagia</taxon>
        <taxon>Cytophagales</taxon>
        <taxon>Flammeovirgaceae</taxon>
        <taxon>Rapidithrix</taxon>
    </lineage>
</organism>
<evidence type="ECO:0000256" key="11">
    <source>
        <dbReference type="ARBA" id="ARBA00023136"/>
    </source>
</evidence>
<keyword evidence="7" id="KW-0479">Metal-binding</keyword>
<keyword evidence="15" id="KW-1185">Reference proteome</keyword>
<comment type="caution">
    <text evidence="14">The sequence shown here is derived from an EMBL/GenBank/DDBJ whole genome shotgun (WGS) entry which is preliminary data.</text>
</comment>
<evidence type="ECO:0000256" key="12">
    <source>
        <dbReference type="SAM" id="Phobius"/>
    </source>
</evidence>
<keyword evidence="11 12" id="KW-0472">Membrane</keyword>
<sequence>MFKFLIPPPKWQVPVIILLGAILGLGIYMIRLSEAYSYLSDDPRACINCHVMTPQYITYKHSSHREVASCNDCHVPHDHIANTYYFKAKDGLYHASVFTLRMEPQTIKMRPPSVAVVQDNCIRCHTDQVTDAQTASWVADHINSRTNRLCWECHREVPHGRVRSLSAIGYHIEPLKSQEEKELIVPEWIKKEMEKDKTQKTSDQ</sequence>
<dbReference type="RefSeq" id="WP_346823823.1">
    <property type="nucleotide sequence ID" value="NZ_JBDKWZ010000019.1"/>
</dbReference>
<dbReference type="InterPro" id="IPR036280">
    <property type="entry name" value="Multihaem_cyt_sf"/>
</dbReference>
<dbReference type="InterPro" id="IPR038266">
    <property type="entry name" value="NapC/NirT_cytc_sf"/>
</dbReference>
<dbReference type="GO" id="GO:0009061">
    <property type="term" value="P:anaerobic respiration"/>
    <property type="evidence" value="ECO:0007669"/>
    <property type="project" value="TreeGrafter"/>
</dbReference>
<comment type="subcellular location">
    <subcellularLocation>
        <location evidence="1">Cell membrane</location>
    </subcellularLocation>
</comment>
<dbReference type="InterPro" id="IPR017571">
    <property type="entry name" value="NrfH"/>
</dbReference>
<dbReference type="Proteomes" id="UP001403385">
    <property type="component" value="Unassembled WGS sequence"/>
</dbReference>
<dbReference type="AlphaFoldDB" id="A0AAW9SDD1"/>
<evidence type="ECO:0000313" key="15">
    <source>
        <dbReference type="Proteomes" id="UP001403385"/>
    </source>
</evidence>
<evidence type="ECO:0000256" key="6">
    <source>
        <dbReference type="ARBA" id="ARBA00022692"/>
    </source>
</evidence>
<reference evidence="14 15" key="1">
    <citation type="submission" date="2024-04" db="EMBL/GenBank/DDBJ databases">
        <title>Novel genus in family Flammeovirgaceae.</title>
        <authorList>
            <person name="Nguyen T.H."/>
            <person name="Vuong T.Q."/>
            <person name="Le H."/>
            <person name="Kim S.-G."/>
        </authorList>
    </citation>
    <scope>NUCLEOTIDE SEQUENCE [LARGE SCALE GENOMIC DNA]</scope>
    <source>
        <strain evidence="14 15">JCM 23209</strain>
    </source>
</reference>
<proteinExistence type="inferred from homology"/>
<dbReference type="Pfam" id="PF03264">
    <property type="entry name" value="Cytochrom_NNT"/>
    <property type="match status" value="1"/>
</dbReference>